<gene>
    <name evidence="2" type="ORF">BDV27DRAFT_6862</name>
</gene>
<accession>A0A5N7A224</accession>
<proteinExistence type="predicted"/>
<name>A0A5N7A224_9EURO</name>
<dbReference type="EMBL" id="ML737674">
    <property type="protein sequence ID" value="KAE8363508.1"/>
    <property type="molecule type" value="Genomic_DNA"/>
</dbReference>
<evidence type="ECO:0000313" key="3">
    <source>
        <dbReference type="Proteomes" id="UP000326268"/>
    </source>
</evidence>
<dbReference type="Proteomes" id="UP000326268">
    <property type="component" value="Unassembled WGS sequence"/>
</dbReference>
<evidence type="ECO:0008006" key="4">
    <source>
        <dbReference type="Google" id="ProtNLM"/>
    </source>
</evidence>
<evidence type="ECO:0000256" key="1">
    <source>
        <dbReference type="SAM" id="SignalP"/>
    </source>
</evidence>
<dbReference type="AlphaFoldDB" id="A0A5N7A224"/>
<sequence length="74" mass="8451">MVPHLIILFLHYYSTCQSIHAYYYLFSLYFPPLHRRINTLHHPRGGSVSGFALVKGNHADSCVHHIPISPFSSS</sequence>
<dbReference type="GeneID" id="43661751"/>
<keyword evidence="1" id="KW-0732">Signal</keyword>
<protein>
    <recommendedName>
        <fullName evidence="4">Secreted protein</fullName>
    </recommendedName>
</protein>
<evidence type="ECO:0000313" key="2">
    <source>
        <dbReference type="EMBL" id="KAE8363508.1"/>
    </source>
</evidence>
<feature type="chain" id="PRO_5024863257" description="Secreted protein" evidence="1">
    <location>
        <begin position="19"/>
        <end position="74"/>
    </location>
</feature>
<reference evidence="2 3" key="1">
    <citation type="submission" date="2019-04" db="EMBL/GenBank/DDBJ databases">
        <title>Friends and foes A comparative genomics studyof 23 Aspergillus species from section Flavi.</title>
        <authorList>
            <consortium name="DOE Joint Genome Institute"/>
            <person name="Kjaerbolling I."/>
            <person name="Vesth T."/>
            <person name="Frisvad J.C."/>
            <person name="Nybo J.L."/>
            <person name="Theobald S."/>
            <person name="Kildgaard S."/>
            <person name="Isbrandt T."/>
            <person name="Kuo A."/>
            <person name="Sato A."/>
            <person name="Lyhne E.K."/>
            <person name="Kogle M.E."/>
            <person name="Wiebenga A."/>
            <person name="Kun R.S."/>
            <person name="Lubbers R.J."/>
            <person name="Makela M.R."/>
            <person name="Barry K."/>
            <person name="Chovatia M."/>
            <person name="Clum A."/>
            <person name="Daum C."/>
            <person name="Haridas S."/>
            <person name="He G."/>
            <person name="LaButti K."/>
            <person name="Lipzen A."/>
            <person name="Mondo S."/>
            <person name="Riley R."/>
            <person name="Salamov A."/>
            <person name="Simmons B.A."/>
            <person name="Magnuson J.K."/>
            <person name="Henrissat B."/>
            <person name="Mortensen U.H."/>
            <person name="Larsen T.O."/>
            <person name="Devries R.P."/>
            <person name="Grigoriev I.V."/>
            <person name="Machida M."/>
            <person name="Baker S.E."/>
            <person name="Andersen M.R."/>
        </authorList>
    </citation>
    <scope>NUCLEOTIDE SEQUENCE [LARGE SCALE GENOMIC DNA]</scope>
    <source>
        <strain evidence="2 3">CBS 763.97</strain>
    </source>
</reference>
<organism evidence="2 3">
    <name type="scientific">Aspergillus caelatus</name>
    <dbReference type="NCBI Taxonomy" id="61420"/>
    <lineage>
        <taxon>Eukaryota</taxon>
        <taxon>Fungi</taxon>
        <taxon>Dikarya</taxon>
        <taxon>Ascomycota</taxon>
        <taxon>Pezizomycotina</taxon>
        <taxon>Eurotiomycetes</taxon>
        <taxon>Eurotiomycetidae</taxon>
        <taxon>Eurotiales</taxon>
        <taxon>Aspergillaceae</taxon>
        <taxon>Aspergillus</taxon>
        <taxon>Aspergillus subgen. Circumdati</taxon>
    </lineage>
</organism>
<keyword evidence="3" id="KW-1185">Reference proteome</keyword>
<feature type="signal peptide" evidence="1">
    <location>
        <begin position="1"/>
        <end position="18"/>
    </location>
</feature>
<dbReference type="RefSeq" id="XP_031926589.1">
    <property type="nucleotide sequence ID" value="XM_032077305.1"/>
</dbReference>